<sequence length="184" mass="20621">AIIASGMLIFYQIMLYLGWREYAIASVHGGILGTILGFSALMIYATCLGELLILNEDYTEKKKYQIYAIFGIICFVGGLLISFIPEWYANKRQGTLTYIIISIGVSILLSFIFIGIDKKFQKPIIVLDSYGKSPFLIYIIAILLEFLISDIIGYEMDLLVGIPMIALITIIAIFLDKKGKIIKL</sequence>
<keyword evidence="1" id="KW-0812">Transmembrane</keyword>
<evidence type="ECO:0000256" key="1">
    <source>
        <dbReference type="SAM" id="Phobius"/>
    </source>
</evidence>
<feature type="transmembrane region" description="Helical" evidence="1">
    <location>
        <begin position="31"/>
        <end position="54"/>
    </location>
</feature>
<reference evidence="2" key="1">
    <citation type="journal article" date="2014" name="Front. Microbiol.">
        <title>High frequency of phylogenetically diverse reductive dehalogenase-homologous genes in deep subseafloor sedimentary metagenomes.</title>
        <authorList>
            <person name="Kawai M."/>
            <person name="Futagami T."/>
            <person name="Toyoda A."/>
            <person name="Takaki Y."/>
            <person name="Nishi S."/>
            <person name="Hori S."/>
            <person name="Arai W."/>
            <person name="Tsubouchi T."/>
            <person name="Morono Y."/>
            <person name="Uchiyama I."/>
            <person name="Ito T."/>
            <person name="Fujiyama A."/>
            <person name="Inagaki F."/>
            <person name="Takami H."/>
        </authorList>
    </citation>
    <scope>NUCLEOTIDE SEQUENCE</scope>
    <source>
        <strain evidence="2">Expedition CK06-06</strain>
    </source>
</reference>
<comment type="caution">
    <text evidence="2">The sequence shown here is derived from an EMBL/GenBank/DDBJ whole genome shotgun (WGS) entry which is preliminary data.</text>
</comment>
<feature type="transmembrane region" description="Helical" evidence="1">
    <location>
        <begin position="158"/>
        <end position="175"/>
    </location>
</feature>
<dbReference type="EMBL" id="BARU01031360">
    <property type="protein sequence ID" value="GAH73775.1"/>
    <property type="molecule type" value="Genomic_DNA"/>
</dbReference>
<feature type="non-terminal residue" evidence="2">
    <location>
        <position position="1"/>
    </location>
</feature>
<feature type="transmembrane region" description="Helical" evidence="1">
    <location>
        <begin position="66"/>
        <end position="84"/>
    </location>
</feature>
<organism evidence="2">
    <name type="scientific">marine sediment metagenome</name>
    <dbReference type="NCBI Taxonomy" id="412755"/>
    <lineage>
        <taxon>unclassified sequences</taxon>
        <taxon>metagenomes</taxon>
        <taxon>ecological metagenomes</taxon>
    </lineage>
</organism>
<feature type="transmembrane region" description="Helical" evidence="1">
    <location>
        <begin position="96"/>
        <end position="114"/>
    </location>
</feature>
<proteinExistence type="predicted"/>
<gene>
    <name evidence="2" type="ORF">S03H2_49613</name>
</gene>
<accession>X1IWY7</accession>
<name>X1IWY7_9ZZZZ</name>
<dbReference type="AlphaFoldDB" id="X1IWY7"/>
<feature type="transmembrane region" description="Helical" evidence="1">
    <location>
        <begin position="135"/>
        <end position="152"/>
    </location>
</feature>
<evidence type="ECO:0000313" key="2">
    <source>
        <dbReference type="EMBL" id="GAH73775.1"/>
    </source>
</evidence>
<keyword evidence="1" id="KW-1133">Transmembrane helix</keyword>
<keyword evidence="1" id="KW-0472">Membrane</keyword>
<protein>
    <submittedName>
        <fullName evidence="2">Uncharacterized protein</fullName>
    </submittedName>
</protein>